<evidence type="ECO:0000313" key="1">
    <source>
        <dbReference type="EMBL" id="TGL60698.1"/>
    </source>
</evidence>
<keyword evidence="2" id="KW-1185">Reference proteome</keyword>
<comment type="caution">
    <text evidence="1">The sequence shown here is derived from an EMBL/GenBank/DDBJ whole genome shotgun (WGS) entry which is preliminary data.</text>
</comment>
<sequence>MKSDEKIENVKAKMGPQYLELSLENGKTVSLLNGTWKLLKIQPVQWNKKIPNAAEEIQERDRVQQLSEKGNIYTPRPEEDKISPVSNFFLGLIPGYSGLYRTKNYWGAGTFTVLELAATANLISISSRQGLHGGAFQGSSSVTAASQNTQDTIFGEAILGLLLLTDAVTSSIMASSWNEGTYSGEPLRFSPKKTTWYGRGFRSLLFPGWGQIYAEEPGKGYVFLTLGASLFAAGIYQDNHIRTARREYNADKDQILNSDRIVTYYNPYPVVRYEWDIPLLSSNIIRAEGSKENLDDAKILRGNIWGALAAVWTISLLDAIFFSGNKDKLTSGFRFNFRVQPNSQVYETRAMGMSASNTEYFAELKYSF</sequence>
<protein>
    <recommendedName>
        <fullName evidence="3">DUF5683 domain-containing protein</fullName>
    </recommendedName>
</protein>
<organism evidence="1 2">
    <name type="scientific">Leptospira sarikeiensis</name>
    <dbReference type="NCBI Taxonomy" id="2484943"/>
    <lineage>
        <taxon>Bacteria</taxon>
        <taxon>Pseudomonadati</taxon>
        <taxon>Spirochaetota</taxon>
        <taxon>Spirochaetia</taxon>
        <taxon>Leptospirales</taxon>
        <taxon>Leptospiraceae</taxon>
        <taxon>Leptospira</taxon>
    </lineage>
</organism>
<proteinExistence type="predicted"/>
<reference evidence="1" key="1">
    <citation type="journal article" date="2019" name="PLoS Negl. Trop. Dis.">
        <title>Revisiting the worldwide diversity of Leptospira species in the environment.</title>
        <authorList>
            <person name="Vincent A.T."/>
            <person name="Schiettekatte O."/>
            <person name="Bourhy P."/>
            <person name="Veyrier F.J."/>
            <person name="Picardeau M."/>
        </authorList>
    </citation>
    <scope>NUCLEOTIDE SEQUENCE [LARGE SCALE GENOMIC DNA]</scope>
    <source>
        <strain evidence="1">201702455</strain>
    </source>
</reference>
<name>A0A4R9K585_9LEPT</name>
<evidence type="ECO:0008006" key="3">
    <source>
        <dbReference type="Google" id="ProtNLM"/>
    </source>
</evidence>
<evidence type="ECO:0000313" key="2">
    <source>
        <dbReference type="Proteomes" id="UP000297762"/>
    </source>
</evidence>
<dbReference type="OrthoDB" id="9812126at2"/>
<dbReference type="Proteomes" id="UP000297762">
    <property type="component" value="Unassembled WGS sequence"/>
</dbReference>
<dbReference type="RefSeq" id="WP_135649868.1">
    <property type="nucleotide sequence ID" value="NZ_RQGF01000028.1"/>
</dbReference>
<gene>
    <name evidence="1" type="ORF">EHQ64_12825</name>
</gene>
<dbReference type="EMBL" id="RQGF01000028">
    <property type="protein sequence ID" value="TGL60698.1"/>
    <property type="molecule type" value="Genomic_DNA"/>
</dbReference>
<dbReference type="AlphaFoldDB" id="A0A4R9K585"/>
<accession>A0A4R9K585</accession>